<protein>
    <submittedName>
        <fullName evidence="3">Uncharacterized protein</fullName>
    </submittedName>
</protein>
<evidence type="ECO:0000313" key="3">
    <source>
        <dbReference type="EMBL" id="ASK79141.1"/>
    </source>
</evidence>
<evidence type="ECO:0000256" key="1">
    <source>
        <dbReference type="SAM" id="MobiDB-lite"/>
    </source>
</evidence>
<sequence length="91" mass="10535">MFHFYLVFFFVVVLIVVGFIVLYAMDSTNITEIDANTDTDTDTETEAEAKTQTHKKKAVSHKSILQEDDYFVINHPTDHTSVHYDSEQNEF</sequence>
<keyword evidence="4" id="KW-1185">Reference proteome</keyword>
<dbReference type="EMBL" id="CP022356">
    <property type="protein sequence ID" value="ASK79141.1"/>
    <property type="molecule type" value="Genomic_DNA"/>
</dbReference>
<keyword evidence="2" id="KW-0812">Transmembrane</keyword>
<evidence type="ECO:0000256" key="2">
    <source>
        <dbReference type="SAM" id="Phobius"/>
    </source>
</evidence>
<proteinExistence type="predicted"/>
<evidence type="ECO:0000313" key="4">
    <source>
        <dbReference type="Proteomes" id="UP000242175"/>
    </source>
</evidence>
<keyword evidence="2" id="KW-0472">Membrane</keyword>
<dbReference type="KEGG" id="pmai:CF386_08715"/>
<dbReference type="RefSeq" id="WP_089074049.1">
    <property type="nucleotide sequence ID" value="NZ_CBCSAM010000002.1"/>
</dbReference>
<gene>
    <name evidence="3" type="ORF">CF386_08715</name>
</gene>
<keyword evidence="2" id="KW-1133">Transmembrane helix</keyword>
<accession>A0A220VFR2</accession>
<feature type="region of interest" description="Disordered" evidence="1">
    <location>
        <begin position="34"/>
        <end position="55"/>
    </location>
</feature>
<feature type="transmembrane region" description="Helical" evidence="2">
    <location>
        <begin position="6"/>
        <end position="25"/>
    </location>
</feature>
<dbReference type="Proteomes" id="UP000242175">
    <property type="component" value="Chromosome small"/>
</dbReference>
<name>A0A220VFR2_9GAMM</name>
<dbReference type="AlphaFoldDB" id="A0A220VFR2"/>
<organism evidence="3 4">
    <name type="scientific">Paraphotobacterium marinum</name>
    <dbReference type="NCBI Taxonomy" id="1755811"/>
    <lineage>
        <taxon>Bacteria</taxon>
        <taxon>Pseudomonadati</taxon>
        <taxon>Pseudomonadota</taxon>
        <taxon>Gammaproteobacteria</taxon>
        <taxon>Vibrionales</taxon>
        <taxon>Vibrionaceae</taxon>
        <taxon>Paraphotobacterium</taxon>
    </lineage>
</organism>
<feature type="compositionally biased region" description="Acidic residues" evidence="1">
    <location>
        <begin position="35"/>
        <end position="46"/>
    </location>
</feature>
<reference evidence="3 4" key="1">
    <citation type="journal article" date="2016" name="Int. J. Syst. Evol. Microbiol.">
        <title>Paraphotobacterium marinum gen. nov., sp. nov., a member of the family Vibrionaceae, isolated from surface seawater.</title>
        <authorList>
            <person name="Huang Z."/>
            <person name="Dong C."/>
            <person name="Shao Z."/>
        </authorList>
    </citation>
    <scope>NUCLEOTIDE SEQUENCE [LARGE SCALE GENOMIC DNA]</scope>
    <source>
        <strain evidence="3 4">NSCS20N07D</strain>
    </source>
</reference>